<evidence type="ECO:0000313" key="2">
    <source>
        <dbReference type="EMBL" id="KNZ64414.1"/>
    </source>
</evidence>
<keyword evidence="3" id="KW-1185">Reference proteome</keyword>
<dbReference type="Proteomes" id="UP000037035">
    <property type="component" value="Unassembled WGS sequence"/>
</dbReference>
<evidence type="ECO:0000256" key="1">
    <source>
        <dbReference type="SAM" id="MobiDB-lite"/>
    </source>
</evidence>
<dbReference type="EMBL" id="LAVV01000354">
    <property type="protein sequence ID" value="KNZ64414.1"/>
    <property type="molecule type" value="Genomic_DNA"/>
</dbReference>
<reference evidence="2 3" key="1">
    <citation type="submission" date="2015-08" db="EMBL/GenBank/DDBJ databases">
        <title>Next Generation Sequencing and Analysis of the Genome of Puccinia sorghi L Schw, the Causal Agent of Maize Common Rust.</title>
        <authorList>
            <person name="Rochi L."/>
            <person name="Burguener G."/>
            <person name="Darino M."/>
            <person name="Turjanski A."/>
            <person name="Kreff E."/>
            <person name="Dieguez M.J."/>
            <person name="Sacco F."/>
        </authorList>
    </citation>
    <scope>NUCLEOTIDE SEQUENCE [LARGE SCALE GENOMIC DNA]</scope>
    <source>
        <strain evidence="2 3">RO10H11247</strain>
    </source>
</reference>
<accession>A0A0L6VUT4</accession>
<protein>
    <submittedName>
        <fullName evidence="2">Uncharacterized protein</fullName>
    </submittedName>
</protein>
<feature type="non-terminal residue" evidence="2">
    <location>
        <position position="1"/>
    </location>
</feature>
<feature type="region of interest" description="Disordered" evidence="1">
    <location>
        <begin position="36"/>
        <end position="107"/>
    </location>
</feature>
<proteinExistence type="predicted"/>
<gene>
    <name evidence="2" type="ORF">VP01_10319g1</name>
</gene>
<evidence type="ECO:0000313" key="3">
    <source>
        <dbReference type="Proteomes" id="UP000037035"/>
    </source>
</evidence>
<feature type="compositionally biased region" description="Polar residues" evidence="1">
    <location>
        <begin position="64"/>
        <end position="75"/>
    </location>
</feature>
<comment type="caution">
    <text evidence="2">The sequence shown here is derived from an EMBL/GenBank/DDBJ whole genome shotgun (WGS) entry which is preliminary data.</text>
</comment>
<feature type="compositionally biased region" description="Basic and acidic residues" evidence="1">
    <location>
        <begin position="95"/>
        <end position="107"/>
    </location>
</feature>
<dbReference type="AlphaFoldDB" id="A0A0L6VUT4"/>
<sequence length="107" mass="12348">LRTLQSRVDWNYAALTFHFLKGPPIDRSNPKIVIMPRYGPARRPTQPHQPRRMKMLRDTREEVSTLTPSDLTSAPRSKKPTKIASVLIKEGQLNSEERARRKKEGLC</sequence>
<organism evidence="2 3">
    <name type="scientific">Puccinia sorghi</name>
    <dbReference type="NCBI Taxonomy" id="27349"/>
    <lineage>
        <taxon>Eukaryota</taxon>
        <taxon>Fungi</taxon>
        <taxon>Dikarya</taxon>
        <taxon>Basidiomycota</taxon>
        <taxon>Pucciniomycotina</taxon>
        <taxon>Pucciniomycetes</taxon>
        <taxon>Pucciniales</taxon>
        <taxon>Pucciniaceae</taxon>
        <taxon>Puccinia</taxon>
    </lineage>
</organism>
<dbReference type="VEuPathDB" id="FungiDB:VP01_10319g1"/>
<name>A0A0L6VUT4_9BASI</name>